<feature type="non-terminal residue" evidence="2">
    <location>
        <position position="1"/>
    </location>
</feature>
<reference evidence="2" key="1">
    <citation type="submission" date="2022-03" db="EMBL/GenBank/DDBJ databases">
        <authorList>
            <person name="Martin H S."/>
        </authorList>
    </citation>
    <scope>NUCLEOTIDE SEQUENCE</scope>
</reference>
<evidence type="ECO:0000313" key="3">
    <source>
        <dbReference type="Proteomes" id="UP000837857"/>
    </source>
</evidence>
<accession>A0ABN8IAC9</accession>
<gene>
    <name evidence="2" type="ORF">IPOD504_LOCUS6754</name>
</gene>
<evidence type="ECO:0000313" key="2">
    <source>
        <dbReference type="EMBL" id="CAH2049326.1"/>
    </source>
</evidence>
<feature type="region of interest" description="Disordered" evidence="1">
    <location>
        <begin position="1"/>
        <end position="21"/>
    </location>
</feature>
<organism evidence="2 3">
    <name type="scientific">Iphiclides podalirius</name>
    <name type="common">scarce swallowtail</name>
    <dbReference type="NCBI Taxonomy" id="110791"/>
    <lineage>
        <taxon>Eukaryota</taxon>
        <taxon>Metazoa</taxon>
        <taxon>Ecdysozoa</taxon>
        <taxon>Arthropoda</taxon>
        <taxon>Hexapoda</taxon>
        <taxon>Insecta</taxon>
        <taxon>Pterygota</taxon>
        <taxon>Neoptera</taxon>
        <taxon>Endopterygota</taxon>
        <taxon>Lepidoptera</taxon>
        <taxon>Glossata</taxon>
        <taxon>Ditrysia</taxon>
        <taxon>Papilionoidea</taxon>
        <taxon>Papilionidae</taxon>
        <taxon>Papilioninae</taxon>
        <taxon>Iphiclides</taxon>
    </lineage>
</organism>
<keyword evidence="3" id="KW-1185">Reference proteome</keyword>
<evidence type="ECO:0000256" key="1">
    <source>
        <dbReference type="SAM" id="MobiDB-lite"/>
    </source>
</evidence>
<dbReference type="Proteomes" id="UP000837857">
    <property type="component" value="Chromosome 19"/>
</dbReference>
<sequence length="107" mass="11636">MGGGYHLTPGEAPARLPHSHIEESSRRACGALTGGDVTNHVREARRPSGAPVPHLMRAALRFRPPAHKNATTATMAATETGERFRKKEYHEVIIRKNVTTSTGTDVQ</sequence>
<dbReference type="EMBL" id="OW152831">
    <property type="protein sequence ID" value="CAH2049326.1"/>
    <property type="molecule type" value="Genomic_DNA"/>
</dbReference>
<proteinExistence type="predicted"/>
<name>A0ABN8IAC9_9NEOP</name>
<protein>
    <submittedName>
        <fullName evidence="2">Uncharacterized protein</fullName>
    </submittedName>
</protein>